<evidence type="ECO:0000256" key="1">
    <source>
        <dbReference type="ARBA" id="ARBA00008520"/>
    </source>
</evidence>
<dbReference type="Proteomes" id="UP001269144">
    <property type="component" value="Unassembled WGS sequence"/>
</dbReference>
<comment type="similarity">
    <text evidence="1">Belongs to the bacterial solute-binding protein 1 family.</text>
</comment>
<organism evidence="5 6">
    <name type="scientific">Paracoccus aurantius</name>
    <dbReference type="NCBI Taxonomy" id="3073814"/>
    <lineage>
        <taxon>Bacteria</taxon>
        <taxon>Pseudomonadati</taxon>
        <taxon>Pseudomonadota</taxon>
        <taxon>Alphaproteobacteria</taxon>
        <taxon>Rhodobacterales</taxon>
        <taxon>Paracoccaceae</taxon>
        <taxon>Paracoccus</taxon>
    </lineage>
</organism>
<keyword evidence="2" id="KW-0813">Transport</keyword>
<evidence type="ECO:0000313" key="6">
    <source>
        <dbReference type="Proteomes" id="UP001269144"/>
    </source>
</evidence>
<proteinExistence type="inferred from homology"/>
<comment type="caution">
    <text evidence="5">The sequence shown here is derived from an EMBL/GenBank/DDBJ whole genome shotgun (WGS) entry which is preliminary data.</text>
</comment>
<feature type="signal peptide" evidence="4">
    <location>
        <begin position="1"/>
        <end position="21"/>
    </location>
</feature>
<evidence type="ECO:0000256" key="3">
    <source>
        <dbReference type="ARBA" id="ARBA00022729"/>
    </source>
</evidence>
<dbReference type="RefSeq" id="WP_311161135.1">
    <property type="nucleotide sequence ID" value="NZ_JAVQLW010000002.1"/>
</dbReference>
<evidence type="ECO:0000313" key="5">
    <source>
        <dbReference type="EMBL" id="MDS9468741.1"/>
    </source>
</evidence>
<dbReference type="PANTHER" id="PTHR30061">
    <property type="entry name" value="MALTOSE-BINDING PERIPLASMIC PROTEIN"/>
    <property type="match status" value="1"/>
</dbReference>
<gene>
    <name evidence="5" type="ORF">RGQ15_14335</name>
</gene>
<protein>
    <submittedName>
        <fullName evidence="5">Extracellular solute-binding protein</fullName>
    </submittedName>
</protein>
<dbReference type="PANTHER" id="PTHR30061:SF50">
    <property type="entry name" value="MALTOSE_MALTODEXTRIN-BINDING PERIPLASMIC PROTEIN"/>
    <property type="match status" value="1"/>
</dbReference>
<dbReference type="SUPFAM" id="SSF53850">
    <property type="entry name" value="Periplasmic binding protein-like II"/>
    <property type="match status" value="1"/>
</dbReference>
<evidence type="ECO:0000256" key="4">
    <source>
        <dbReference type="SAM" id="SignalP"/>
    </source>
</evidence>
<accession>A0ABU2HUM7</accession>
<dbReference type="Gene3D" id="3.40.190.10">
    <property type="entry name" value="Periplasmic binding protein-like II"/>
    <property type="match status" value="1"/>
</dbReference>
<name>A0ABU2HUM7_9RHOB</name>
<evidence type="ECO:0000256" key="2">
    <source>
        <dbReference type="ARBA" id="ARBA00022448"/>
    </source>
</evidence>
<keyword evidence="3 4" id="KW-0732">Signal</keyword>
<reference evidence="6" key="1">
    <citation type="submission" date="2023-07" db="EMBL/GenBank/DDBJ databases">
        <title>Paracoccus sp. MBLB3053 whole genome sequence.</title>
        <authorList>
            <person name="Hwang C.Y."/>
            <person name="Cho E.-S."/>
            <person name="Seo M.-J."/>
        </authorList>
    </citation>
    <scope>NUCLEOTIDE SEQUENCE [LARGE SCALE GENOMIC DNA]</scope>
    <source>
        <strain evidence="6">MBLB3053</strain>
    </source>
</reference>
<dbReference type="Pfam" id="PF13416">
    <property type="entry name" value="SBP_bac_8"/>
    <property type="match status" value="1"/>
</dbReference>
<feature type="chain" id="PRO_5046235681" evidence="4">
    <location>
        <begin position="22"/>
        <end position="426"/>
    </location>
</feature>
<keyword evidence="6" id="KW-1185">Reference proteome</keyword>
<sequence length="426" mass="45534">MKLFTSVALAALLGGALPALAAQQEITWWDFFAGGDGARMKALIQEFNDENPDIKVKATTLEWGTPFYTKVRTSAAVGQGPDVMTYHLSRLPMGLKEGILTPITDADLQAAGLSQDDFYAAALAAAKGPDGTLYAVPFDIHSTVLFYNKDLLKGTPYLGEDGNLTGIDGLDSFEGALEAAKSNGSTAPLSYATGDDGGVYRVFYTLLAQQGGELISTDGQVLPGDSAEKAARAIEIMTKWTENGWQPEQALYEASVALFTSGKSAFFFNGAWEVPTMVDLSAKNELGFEWGVAEIPTLMGKQTNWADSHGWAVPIQGKSEMSAEKREAVMKLIGWMEKHSLDWAAAGHIPAYKPVASSPEFAAMKPNSNYAGLADRATYDPRSPAAGVASPTYDAAVNIIAPAIHGYMPPTEAVEQLKAELEKAMK</sequence>
<dbReference type="InterPro" id="IPR006059">
    <property type="entry name" value="SBP"/>
</dbReference>
<dbReference type="EMBL" id="JAVQLW010000002">
    <property type="protein sequence ID" value="MDS9468741.1"/>
    <property type="molecule type" value="Genomic_DNA"/>
</dbReference>